<dbReference type="InterPro" id="IPR052514">
    <property type="entry name" value="SAM-dependent_MTase"/>
</dbReference>
<accession>A0A0W0Z0B3</accession>
<dbReference type="AlphaFoldDB" id="A0A0W0Z0B3"/>
<name>A0A0W0Z0B3_LEGSP</name>
<comment type="caution">
    <text evidence="2">The sequence shown here is derived from an EMBL/GenBank/DDBJ whole genome shotgun (WGS) entry which is preliminary data.</text>
</comment>
<dbReference type="RefSeq" id="WP_058483708.1">
    <property type="nucleotide sequence ID" value="NZ_CAAAII010000006.1"/>
</dbReference>
<keyword evidence="3" id="KW-1185">Reference proteome</keyword>
<dbReference type="Proteomes" id="UP000054877">
    <property type="component" value="Unassembled WGS sequence"/>
</dbReference>
<dbReference type="PANTHER" id="PTHR34203:SF13">
    <property type="entry name" value="EXPRESSED PROTEIN"/>
    <property type="match status" value="1"/>
</dbReference>
<dbReference type="PATRIC" id="fig|452.5.peg.1967"/>
<dbReference type="STRING" id="452.Lspi_1788"/>
<dbReference type="InterPro" id="IPR029063">
    <property type="entry name" value="SAM-dependent_MTases_sf"/>
</dbReference>
<dbReference type="PANTHER" id="PTHR34203">
    <property type="entry name" value="METHYLTRANSFERASE, FKBM FAMILY PROTEIN"/>
    <property type="match status" value="1"/>
</dbReference>
<evidence type="ECO:0000313" key="2">
    <source>
        <dbReference type="EMBL" id="KTD62576.1"/>
    </source>
</evidence>
<reference evidence="2 3" key="1">
    <citation type="submission" date="2015-11" db="EMBL/GenBank/DDBJ databases">
        <title>Genomic analysis of 38 Legionella species identifies large and diverse effector repertoires.</title>
        <authorList>
            <person name="Burstein D."/>
            <person name="Amaro F."/>
            <person name="Zusman T."/>
            <person name="Lifshitz Z."/>
            <person name="Cohen O."/>
            <person name="Gilbert J.A."/>
            <person name="Pupko T."/>
            <person name="Shuman H.A."/>
            <person name="Segal G."/>
        </authorList>
    </citation>
    <scope>NUCLEOTIDE SEQUENCE [LARGE SCALE GENOMIC DNA]</scope>
    <source>
        <strain evidence="2 3">Mt.St.Helens-9</strain>
    </source>
</reference>
<protein>
    <submittedName>
        <fullName evidence="2">Methoxymalonyl CoA synthase</fullName>
    </submittedName>
</protein>
<proteinExistence type="predicted"/>
<evidence type="ECO:0000259" key="1">
    <source>
        <dbReference type="Pfam" id="PF05050"/>
    </source>
</evidence>
<dbReference type="OrthoDB" id="4104638at2"/>
<dbReference type="SUPFAM" id="SSF53335">
    <property type="entry name" value="S-adenosyl-L-methionine-dependent methyltransferases"/>
    <property type="match status" value="1"/>
</dbReference>
<organism evidence="2 3">
    <name type="scientific">Legionella spiritensis</name>
    <dbReference type="NCBI Taxonomy" id="452"/>
    <lineage>
        <taxon>Bacteria</taxon>
        <taxon>Pseudomonadati</taxon>
        <taxon>Pseudomonadota</taxon>
        <taxon>Gammaproteobacteria</taxon>
        <taxon>Legionellales</taxon>
        <taxon>Legionellaceae</taxon>
        <taxon>Legionella</taxon>
    </lineage>
</organism>
<dbReference type="Pfam" id="PF05050">
    <property type="entry name" value="Methyltransf_21"/>
    <property type="match status" value="1"/>
</dbReference>
<dbReference type="NCBIfam" id="TIGR01444">
    <property type="entry name" value="fkbM_fam"/>
    <property type="match status" value="1"/>
</dbReference>
<feature type="domain" description="Methyltransferase FkbM" evidence="1">
    <location>
        <begin position="51"/>
        <end position="257"/>
    </location>
</feature>
<gene>
    <name evidence="2" type="ORF">Lspi_1788</name>
</gene>
<dbReference type="EMBL" id="LNYX01000029">
    <property type="protein sequence ID" value="KTD62576.1"/>
    <property type="molecule type" value="Genomic_DNA"/>
</dbReference>
<evidence type="ECO:0000313" key="3">
    <source>
        <dbReference type="Proteomes" id="UP000054877"/>
    </source>
</evidence>
<dbReference type="InterPro" id="IPR006342">
    <property type="entry name" value="FkbM_mtfrase"/>
</dbReference>
<sequence>MTNTIWQKKFSIGELYYVNELETRSLIYEIFYQNNYLQDYLTLTPGAVIFDVGANIGIFSLFAMQYCNNKAEIYSFEPIPLTFSCLQKNLRRFGNKIHLYKTGISHVAKACDVDFTLFGNNFATATYKPQDKIISNYQPLLNYNTLLAMSSLTNKKLYYQLRFLPFLRNYLIAGHYKRQTTPTLIKGRLISLGNFIEENQIRHIDLLKIDVEGCEADVIKSIKPHQFTNIKQLSIEVHDIKNRVARLTSYLKGHGYIIRVQRNPFLENLGFNHHMVYAKRDEK</sequence>
<dbReference type="Gene3D" id="3.40.50.150">
    <property type="entry name" value="Vaccinia Virus protein VP39"/>
    <property type="match status" value="1"/>
</dbReference>